<dbReference type="CDD" id="cd01700">
    <property type="entry name" value="PolY_Pol_V_umuC"/>
    <property type="match status" value="1"/>
</dbReference>
<evidence type="ECO:0000313" key="8">
    <source>
        <dbReference type="Proteomes" id="UP000249375"/>
    </source>
</evidence>
<evidence type="ECO:0000256" key="3">
    <source>
        <dbReference type="ARBA" id="ARBA00023199"/>
    </source>
</evidence>
<dbReference type="Pfam" id="PF11799">
    <property type="entry name" value="IMS_C"/>
    <property type="match status" value="1"/>
</dbReference>
<dbReference type="InterPro" id="IPR036775">
    <property type="entry name" value="DNA_pol_Y-fam_lit_finger_sf"/>
</dbReference>
<dbReference type="Pfam" id="PF00817">
    <property type="entry name" value="IMS"/>
    <property type="match status" value="1"/>
</dbReference>
<dbReference type="PROSITE" id="PS50173">
    <property type="entry name" value="UMUC"/>
    <property type="match status" value="1"/>
</dbReference>
<keyword evidence="2" id="KW-0227">DNA damage</keyword>
<evidence type="ECO:0000259" key="6">
    <source>
        <dbReference type="PROSITE" id="PS50173"/>
    </source>
</evidence>
<feature type="domain" description="UmuC" evidence="6">
    <location>
        <begin position="8"/>
        <end position="190"/>
    </location>
</feature>
<dbReference type="InterPro" id="IPR043502">
    <property type="entry name" value="DNA/RNA_pol_sf"/>
</dbReference>
<dbReference type="OrthoDB" id="9808813at2"/>
<dbReference type="PANTHER" id="PTHR11076">
    <property type="entry name" value="DNA REPAIR POLYMERASE UMUC / TRANSFERASE FAMILY MEMBER"/>
    <property type="match status" value="1"/>
</dbReference>
<dbReference type="GO" id="GO:0003887">
    <property type="term" value="F:DNA-directed DNA polymerase activity"/>
    <property type="evidence" value="ECO:0007669"/>
    <property type="project" value="TreeGrafter"/>
</dbReference>
<dbReference type="Gene3D" id="3.30.1490.100">
    <property type="entry name" value="DNA polymerase, Y-family, little finger domain"/>
    <property type="match status" value="1"/>
</dbReference>
<proteinExistence type="inferred from homology"/>
<dbReference type="Gene3D" id="3.40.1170.60">
    <property type="match status" value="1"/>
</dbReference>
<accession>A0A5P8E9H7</accession>
<gene>
    <name evidence="7" type="ORF">C7Y71_011470</name>
</gene>
<organism evidence="7 8">
    <name type="scientific">Pseudoprevotella muciniphila</name>
    <dbReference type="NCBI Taxonomy" id="2133944"/>
    <lineage>
        <taxon>Bacteria</taxon>
        <taxon>Pseudomonadati</taxon>
        <taxon>Bacteroidota</taxon>
        <taxon>Bacteroidia</taxon>
        <taxon>Bacteroidales</taxon>
        <taxon>Prevotellaceae</taxon>
        <taxon>Pseudoprevotella</taxon>
    </lineage>
</organism>
<name>A0A5P8E9H7_9BACT</name>
<dbReference type="EMBL" id="CP033459">
    <property type="protein sequence ID" value="QFQ13573.1"/>
    <property type="molecule type" value="Genomic_DNA"/>
</dbReference>
<dbReference type="RefSeq" id="WP_111899078.1">
    <property type="nucleotide sequence ID" value="NZ_CP033459.1"/>
</dbReference>
<evidence type="ECO:0000256" key="2">
    <source>
        <dbReference type="ARBA" id="ARBA00022763"/>
    </source>
</evidence>
<dbReference type="Proteomes" id="UP000249375">
    <property type="component" value="Chromosome"/>
</dbReference>
<dbReference type="GO" id="GO:0006281">
    <property type="term" value="P:DNA repair"/>
    <property type="evidence" value="ECO:0007669"/>
    <property type="project" value="UniProtKB-KW"/>
</dbReference>
<dbReference type="GO" id="GO:0042276">
    <property type="term" value="P:error-prone translesion synthesis"/>
    <property type="evidence" value="ECO:0007669"/>
    <property type="project" value="TreeGrafter"/>
</dbReference>
<dbReference type="InterPro" id="IPR050116">
    <property type="entry name" value="DNA_polymerase-Y"/>
</dbReference>
<dbReference type="SUPFAM" id="SSF100879">
    <property type="entry name" value="Lesion bypass DNA polymerase (Y-family), little finger domain"/>
    <property type="match status" value="1"/>
</dbReference>
<dbReference type="KEGG" id="alq:C7Y71_011470"/>
<keyword evidence="8" id="KW-1185">Reference proteome</keyword>
<dbReference type="AlphaFoldDB" id="A0A5P8E9H7"/>
<evidence type="ECO:0000256" key="5">
    <source>
        <dbReference type="ARBA" id="ARBA00023236"/>
    </source>
</evidence>
<dbReference type="Gene3D" id="1.10.150.20">
    <property type="entry name" value="5' to 3' exonuclease, C-terminal subdomain"/>
    <property type="match status" value="1"/>
</dbReference>
<comment type="similarity">
    <text evidence="1">Belongs to the DNA polymerase type-Y family.</text>
</comment>
<reference evidence="7 8" key="1">
    <citation type="submission" date="2018-11" db="EMBL/GenBank/DDBJ databases">
        <authorList>
            <person name="Na S.W."/>
            <person name="Baik M."/>
        </authorList>
    </citation>
    <scope>NUCLEOTIDE SEQUENCE [LARGE SCALE GENOMIC DNA]</scope>
    <source>
        <strain evidence="7 8">E39</strain>
    </source>
</reference>
<dbReference type="GO" id="GO:0009432">
    <property type="term" value="P:SOS response"/>
    <property type="evidence" value="ECO:0007669"/>
    <property type="project" value="UniProtKB-KW"/>
</dbReference>
<dbReference type="InterPro" id="IPR017961">
    <property type="entry name" value="DNA_pol_Y-fam_little_finger"/>
</dbReference>
<dbReference type="PANTHER" id="PTHR11076:SF34">
    <property type="entry name" value="PROTEIN UMUC"/>
    <property type="match status" value="1"/>
</dbReference>
<keyword evidence="5" id="KW-0742">SOS response</keyword>
<protein>
    <submittedName>
        <fullName evidence="7">Y-family DNA polymerase</fullName>
    </submittedName>
</protein>
<evidence type="ECO:0000256" key="1">
    <source>
        <dbReference type="ARBA" id="ARBA00010945"/>
    </source>
</evidence>
<dbReference type="Pfam" id="PF13438">
    <property type="entry name" value="DUF4113"/>
    <property type="match status" value="1"/>
</dbReference>
<sequence>MYFTLGMIAIADCNNFFVSCERVFQPVLRNVPVVVLSNNDGCVIARSNEAKRLGIKMGVPFYQVKHLVKTAGLQVRSSNFPLYGDMSDRVTAIIRRHFPRIEKYSIDECFMDVEGISDVVPYCTKLRQTVGKCTGIPISIGIAPTKTLAKIASHFAKRYPGYQGVCMIERAEQREKALRLTPIDDVWGVGRRNAKKLLAMGVKTAFDLTLWRENRVRSVLNLPGVQMWRELQGIPQISLQTPAAKKQISTSRTFNESFSDRDILRQRIADFASLCAERLRKDGSAARSITSYIQTNRFREDQAQYSNAARVVLDVATSDVRELVSAAAKAFDAIYREGYLYKRAGVILGDIEHGAIQAHLFDNVDREKQERLLEAVDYVKGKEGHEMLQVAAQSEMLHHLSRDFLSPRFTTSLEDVILVGAADGVVFG</sequence>
<keyword evidence="3" id="KW-0741">SOS mutagenesis</keyword>
<dbReference type="Gene3D" id="3.30.70.270">
    <property type="match status" value="1"/>
</dbReference>
<dbReference type="InterPro" id="IPR025188">
    <property type="entry name" value="DUF4113"/>
</dbReference>
<dbReference type="SUPFAM" id="SSF56672">
    <property type="entry name" value="DNA/RNA polymerases"/>
    <property type="match status" value="1"/>
</dbReference>
<evidence type="ECO:0000256" key="4">
    <source>
        <dbReference type="ARBA" id="ARBA00023204"/>
    </source>
</evidence>
<dbReference type="InterPro" id="IPR001126">
    <property type="entry name" value="UmuC"/>
</dbReference>
<dbReference type="GO" id="GO:0005829">
    <property type="term" value="C:cytosol"/>
    <property type="evidence" value="ECO:0007669"/>
    <property type="project" value="TreeGrafter"/>
</dbReference>
<dbReference type="GO" id="GO:0003684">
    <property type="term" value="F:damaged DNA binding"/>
    <property type="evidence" value="ECO:0007669"/>
    <property type="project" value="InterPro"/>
</dbReference>
<keyword evidence="4" id="KW-0234">DNA repair</keyword>
<dbReference type="InterPro" id="IPR043128">
    <property type="entry name" value="Rev_trsase/Diguanyl_cyclase"/>
</dbReference>
<evidence type="ECO:0000313" key="7">
    <source>
        <dbReference type="EMBL" id="QFQ13573.1"/>
    </source>
</evidence>